<keyword evidence="3 6" id="KW-0812">Transmembrane</keyword>
<feature type="transmembrane region" description="Helical" evidence="6">
    <location>
        <begin position="134"/>
        <end position="156"/>
    </location>
</feature>
<dbReference type="Gene3D" id="1.20.950.20">
    <property type="entry name" value="Transmembrane di-heme cytochromes, Chain C"/>
    <property type="match status" value="1"/>
</dbReference>
<evidence type="ECO:0000259" key="7">
    <source>
        <dbReference type="Pfam" id="PF01292"/>
    </source>
</evidence>
<dbReference type="EMBL" id="QFWT01000011">
    <property type="protein sequence ID" value="PWI32118.1"/>
    <property type="molecule type" value="Genomic_DNA"/>
</dbReference>
<evidence type="ECO:0000313" key="8">
    <source>
        <dbReference type="EMBL" id="PWI32118.1"/>
    </source>
</evidence>
<keyword evidence="9" id="KW-1185">Reference proteome</keyword>
<dbReference type="Proteomes" id="UP000245362">
    <property type="component" value="Unassembled WGS sequence"/>
</dbReference>
<evidence type="ECO:0000256" key="4">
    <source>
        <dbReference type="ARBA" id="ARBA00022989"/>
    </source>
</evidence>
<keyword evidence="2" id="KW-1003">Cell membrane</keyword>
<dbReference type="RefSeq" id="WP_109320947.1">
    <property type="nucleotide sequence ID" value="NZ_QFWT01000011.1"/>
</dbReference>
<dbReference type="PANTHER" id="PTHR30485">
    <property type="entry name" value="NI/FE-HYDROGENASE 1 B-TYPE CYTOCHROME SUBUNIT"/>
    <property type="match status" value="1"/>
</dbReference>
<gene>
    <name evidence="8" type="ORF">DI392_17280</name>
</gene>
<reference evidence="8 9" key="1">
    <citation type="submission" date="2018-05" db="EMBL/GenBank/DDBJ databases">
        <title>Vibrio limimaris sp. nov., isolated from marine sediment.</title>
        <authorList>
            <person name="Li C.-M."/>
        </authorList>
    </citation>
    <scope>NUCLEOTIDE SEQUENCE [LARGE SCALE GENOMIC DNA]</scope>
    <source>
        <strain evidence="8 9">E4404</strain>
    </source>
</reference>
<evidence type="ECO:0000256" key="1">
    <source>
        <dbReference type="ARBA" id="ARBA00004651"/>
    </source>
</evidence>
<keyword evidence="5 6" id="KW-0472">Membrane</keyword>
<evidence type="ECO:0000256" key="3">
    <source>
        <dbReference type="ARBA" id="ARBA00022692"/>
    </source>
</evidence>
<proteinExistence type="predicted"/>
<organism evidence="8 9">
    <name type="scientific">Vibrio albus</name>
    <dbReference type="NCBI Taxonomy" id="2200953"/>
    <lineage>
        <taxon>Bacteria</taxon>
        <taxon>Pseudomonadati</taxon>
        <taxon>Pseudomonadota</taxon>
        <taxon>Gammaproteobacteria</taxon>
        <taxon>Vibrionales</taxon>
        <taxon>Vibrionaceae</taxon>
        <taxon>Vibrio</taxon>
    </lineage>
</organism>
<comment type="subcellular location">
    <subcellularLocation>
        <location evidence="1">Cell membrane</location>
        <topology evidence="1">Multi-pass membrane protein</topology>
    </subcellularLocation>
</comment>
<evidence type="ECO:0000256" key="6">
    <source>
        <dbReference type="SAM" id="Phobius"/>
    </source>
</evidence>
<dbReference type="AlphaFoldDB" id="A0A2U3B5N9"/>
<comment type="caution">
    <text evidence="8">The sequence shown here is derived from an EMBL/GenBank/DDBJ whole genome shotgun (WGS) entry which is preliminary data.</text>
</comment>
<dbReference type="OrthoDB" id="196472at2"/>
<dbReference type="GO" id="GO:0009055">
    <property type="term" value="F:electron transfer activity"/>
    <property type="evidence" value="ECO:0007669"/>
    <property type="project" value="InterPro"/>
</dbReference>
<name>A0A2U3B5N9_9VIBR</name>
<dbReference type="GO" id="GO:0005886">
    <property type="term" value="C:plasma membrane"/>
    <property type="evidence" value="ECO:0007669"/>
    <property type="project" value="UniProtKB-SubCell"/>
</dbReference>
<dbReference type="PANTHER" id="PTHR30485:SF2">
    <property type="entry name" value="BLL0597 PROTEIN"/>
    <property type="match status" value="1"/>
</dbReference>
<evidence type="ECO:0000256" key="2">
    <source>
        <dbReference type="ARBA" id="ARBA00022475"/>
    </source>
</evidence>
<feature type="domain" description="Cytochrome b561 bacterial/Ni-hydrogenase" evidence="7">
    <location>
        <begin position="6"/>
        <end position="166"/>
    </location>
</feature>
<feature type="transmembrane region" description="Helical" evidence="6">
    <location>
        <begin position="38"/>
        <end position="56"/>
    </location>
</feature>
<dbReference type="InterPro" id="IPR011577">
    <property type="entry name" value="Cyt_b561_bac/Ni-Hgenase"/>
</dbReference>
<dbReference type="InterPro" id="IPR051542">
    <property type="entry name" value="Hydrogenase_cytochrome"/>
</dbReference>
<dbReference type="SUPFAM" id="SSF81342">
    <property type="entry name" value="Transmembrane di-heme cytochromes"/>
    <property type="match status" value="1"/>
</dbReference>
<accession>A0A2U3B5N9</accession>
<dbReference type="GO" id="GO:0022904">
    <property type="term" value="P:respiratory electron transport chain"/>
    <property type="evidence" value="ECO:0007669"/>
    <property type="project" value="InterPro"/>
</dbReference>
<feature type="transmembrane region" description="Helical" evidence="6">
    <location>
        <begin position="94"/>
        <end position="114"/>
    </location>
</feature>
<evidence type="ECO:0000313" key="9">
    <source>
        <dbReference type="Proteomes" id="UP000245362"/>
    </source>
</evidence>
<sequence length="166" mass="18605">MTSEFKWDWVVKATHWTVAGLFFTNFFITSPGSDTHELTGYIVIAAIVIRLLWGLVTTSPARLSRFAPSVPSAIEHLKEVLHEKRDSHVGHNPAGAIMIWAMWTLILGTAISGWSMETDMFWGVGWVEEVHETLANLTMLAVTIHVSAIIVMTKLVKKNYLKSMLP</sequence>
<protein>
    <submittedName>
        <fullName evidence="8">Cytochrome B</fullName>
    </submittedName>
</protein>
<evidence type="ECO:0000256" key="5">
    <source>
        <dbReference type="ARBA" id="ARBA00023136"/>
    </source>
</evidence>
<keyword evidence="4 6" id="KW-1133">Transmembrane helix</keyword>
<dbReference type="Pfam" id="PF01292">
    <property type="entry name" value="Ni_hydr_CYTB"/>
    <property type="match status" value="1"/>
</dbReference>
<dbReference type="GO" id="GO:0020037">
    <property type="term" value="F:heme binding"/>
    <property type="evidence" value="ECO:0007669"/>
    <property type="project" value="TreeGrafter"/>
</dbReference>
<dbReference type="InterPro" id="IPR016174">
    <property type="entry name" value="Di-haem_cyt_TM"/>
</dbReference>